<proteinExistence type="inferred from homology"/>
<dbReference type="InterPro" id="IPR010131">
    <property type="entry name" value="MdtP/NodT-like"/>
</dbReference>
<comment type="similarity">
    <text evidence="1 2">Belongs to the outer membrane factor (OMF) (TC 1.B.17) family.</text>
</comment>
<dbReference type="AlphaFoldDB" id="A0A254NCT5"/>
<dbReference type="SUPFAM" id="SSF56954">
    <property type="entry name" value="Outer membrane efflux proteins (OEP)"/>
    <property type="match status" value="1"/>
</dbReference>
<dbReference type="PROSITE" id="PS51257">
    <property type="entry name" value="PROKAR_LIPOPROTEIN"/>
    <property type="match status" value="1"/>
</dbReference>
<sequence>MKLNLTPLFAALLLAGCASVGSVDPARLPQPPAAYKTTGASDAPALTETWWQPFADPVLDDLVARALSANTSVQAAASRLAQARAALGSAQADRLPQVGATAGAGRSSTPGQLVPQPATQYSAGLNLAYELDLGGRLLQARNAAALDVQAREQLLADARLLVQANVARGYLALRALDAERDIVRSTVAAYADTLALTEKRARAGDVADLDLARVRAELAANEAEALALDRRRVELETALAVLLGEPASGFQLAPTAWTTALPTVPAGLPSELLQRRPDLAAARSQLEAARARVGEARAAWWPSLSLTAQGGGVSNELSNLLKSGASTWGVGLLGALPLFDGGRREAGVNAAQAQLDGSVIAFREQFLLALKDVEDQLGALALLQAQGEANARAVAAAGQALKLSDTRYRNGLVSQLELLDARRSELANRRAALQVRSAQYQATVGLIRALGGGWRDESVRLAAGRR</sequence>
<reference evidence="3 4" key="1">
    <citation type="journal article" date="2007" name="Int. J. Syst. Evol. Microbiol.">
        <title>Description of Pelomonas aquatica sp. nov. and Pelomonas puraquae sp. nov., isolated from industrial and haemodialysis water.</title>
        <authorList>
            <person name="Gomila M."/>
            <person name="Bowien B."/>
            <person name="Falsen E."/>
            <person name="Moore E.R."/>
            <person name="Lalucat J."/>
        </authorList>
    </citation>
    <scope>NUCLEOTIDE SEQUENCE [LARGE SCALE GENOMIC DNA]</scope>
    <source>
        <strain evidence="3 4">CCUG 52769</strain>
    </source>
</reference>
<gene>
    <name evidence="3" type="ORF">CDO81_15435</name>
</gene>
<feature type="signal peptide" evidence="2">
    <location>
        <begin position="1"/>
        <end position="20"/>
    </location>
</feature>
<dbReference type="PANTHER" id="PTHR30203">
    <property type="entry name" value="OUTER MEMBRANE CATION EFFLUX PROTEIN"/>
    <property type="match status" value="1"/>
</dbReference>
<feature type="chain" id="PRO_5011824691" evidence="2">
    <location>
        <begin position="21"/>
        <end position="466"/>
    </location>
</feature>
<evidence type="ECO:0000256" key="2">
    <source>
        <dbReference type="RuleBase" id="RU362097"/>
    </source>
</evidence>
<keyword evidence="2" id="KW-0564">Palmitate</keyword>
<dbReference type="RefSeq" id="WP_088484127.1">
    <property type="nucleotide sequence ID" value="NZ_NISI01000006.1"/>
</dbReference>
<dbReference type="GO" id="GO:0005886">
    <property type="term" value="C:plasma membrane"/>
    <property type="evidence" value="ECO:0007669"/>
    <property type="project" value="UniProtKB-SubCell"/>
</dbReference>
<organism evidence="3 4">
    <name type="scientific">Roseateles puraquae</name>
    <dbReference type="NCBI Taxonomy" id="431059"/>
    <lineage>
        <taxon>Bacteria</taxon>
        <taxon>Pseudomonadati</taxon>
        <taxon>Pseudomonadota</taxon>
        <taxon>Betaproteobacteria</taxon>
        <taxon>Burkholderiales</taxon>
        <taxon>Sphaerotilaceae</taxon>
        <taxon>Roseateles</taxon>
    </lineage>
</organism>
<protein>
    <submittedName>
        <fullName evidence="3">RND transporter</fullName>
    </submittedName>
</protein>
<dbReference type="Gene3D" id="2.20.200.10">
    <property type="entry name" value="Outer membrane efflux proteins (OEP)"/>
    <property type="match status" value="1"/>
</dbReference>
<evidence type="ECO:0000313" key="3">
    <source>
        <dbReference type="EMBL" id="OWR02973.1"/>
    </source>
</evidence>
<dbReference type="OrthoDB" id="9770517at2"/>
<keyword evidence="2" id="KW-1134">Transmembrane beta strand</keyword>
<dbReference type="Gene3D" id="1.20.1600.10">
    <property type="entry name" value="Outer membrane efflux proteins (OEP)"/>
    <property type="match status" value="1"/>
</dbReference>
<name>A0A254NCT5_9BURK</name>
<evidence type="ECO:0000256" key="1">
    <source>
        <dbReference type="ARBA" id="ARBA00007613"/>
    </source>
</evidence>
<keyword evidence="2" id="KW-0472">Membrane</keyword>
<dbReference type="Pfam" id="PF02321">
    <property type="entry name" value="OEP"/>
    <property type="match status" value="2"/>
</dbReference>
<dbReference type="EMBL" id="NISI01000006">
    <property type="protein sequence ID" value="OWR02973.1"/>
    <property type="molecule type" value="Genomic_DNA"/>
</dbReference>
<keyword evidence="2" id="KW-0449">Lipoprotein</keyword>
<evidence type="ECO:0000313" key="4">
    <source>
        <dbReference type="Proteomes" id="UP000197446"/>
    </source>
</evidence>
<dbReference type="Proteomes" id="UP000197446">
    <property type="component" value="Unassembled WGS sequence"/>
</dbReference>
<keyword evidence="4" id="KW-1185">Reference proteome</keyword>
<accession>A0A254NCT5</accession>
<comment type="subcellular location">
    <subcellularLocation>
        <location evidence="2">Cell membrane</location>
        <topology evidence="2">Lipid-anchor</topology>
    </subcellularLocation>
</comment>
<dbReference type="NCBIfam" id="TIGR01845">
    <property type="entry name" value="outer_NodT"/>
    <property type="match status" value="1"/>
</dbReference>
<keyword evidence="2" id="KW-0812">Transmembrane</keyword>
<dbReference type="PANTHER" id="PTHR30203:SF33">
    <property type="entry name" value="BLR4455 PROTEIN"/>
    <property type="match status" value="1"/>
</dbReference>
<keyword evidence="2" id="KW-0732">Signal</keyword>
<comment type="caution">
    <text evidence="3">The sequence shown here is derived from an EMBL/GenBank/DDBJ whole genome shotgun (WGS) entry which is preliminary data.</text>
</comment>
<dbReference type="InterPro" id="IPR003423">
    <property type="entry name" value="OMP_efflux"/>
</dbReference>
<dbReference type="GO" id="GO:0015562">
    <property type="term" value="F:efflux transmembrane transporter activity"/>
    <property type="evidence" value="ECO:0007669"/>
    <property type="project" value="InterPro"/>
</dbReference>